<organism evidence="2 3">
    <name type="scientific">Nocardia jinanensis</name>
    <dbReference type="NCBI Taxonomy" id="382504"/>
    <lineage>
        <taxon>Bacteria</taxon>
        <taxon>Bacillati</taxon>
        <taxon>Actinomycetota</taxon>
        <taxon>Actinomycetes</taxon>
        <taxon>Mycobacteriales</taxon>
        <taxon>Nocardiaceae</taxon>
        <taxon>Nocardia</taxon>
    </lineage>
</organism>
<dbReference type="EMBL" id="BMMH01000002">
    <property type="protein sequence ID" value="GGK98510.1"/>
    <property type="molecule type" value="Genomic_DNA"/>
</dbReference>
<evidence type="ECO:0000256" key="1">
    <source>
        <dbReference type="SAM" id="Phobius"/>
    </source>
</evidence>
<dbReference type="Proteomes" id="UP000638263">
    <property type="component" value="Unassembled WGS sequence"/>
</dbReference>
<evidence type="ECO:0000313" key="2">
    <source>
        <dbReference type="EMBL" id="GGK98510.1"/>
    </source>
</evidence>
<feature type="transmembrane region" description="Helical" evidence="1">
    <location>
        <begin position="98"/>
        <end position="116"/>
    </location>
</feature>
<keyword evidence="3" id="KW-1185">Reference proteome</keyword>
<keyword evidence="1" id="KW-1133">Transmembrane helix</keyword>
<protein>
    <submittedName>
        <fullName evidence="2">Uncharacterized protein</fullName>
    </submittedName>
</protein>
<keyword evidence="1" id="KW-0472">Membrane</keyword>
<dbReference type="AlphaFoldDB" id="A0A917VMB8"/>
<evidence type="ECO:0000313" key="3">
    <source>
        <dbReference type="Proteomes" id="UP000638263"/>
    </source>
</evidence>
<feature type="transmembrane region" description="Helical" evidence="1">
    <location>
        <begin position="20"/>
        <end position="48"/>
    </location>
</feature>
<gene>
    <name evidence="2" type="ORF">GCM10011588_11370</name>
</gene>
<keyword evidence="1" id="KW-0812">Transmembrane</keyword>
<name>A0A917VMB8_9NOCA</name>
<comment type="caution">
    <text evidence="2">The sequence shown here is derived from an EMBL/GenBank/DDBJ whole genome shotgun (WGS) entry which is preliminary data.</text>
</comment>
<proteinExistence type="predicted"/>
<sequence length="125" mass="14029">MRAWAFHARDEPGFVDRRSYIFVIETGNAFINTVPVLFILVMMTWQVVPAPALGVTMSVVFYQIFHGTITHFSAALMRRYEPSSQGERSRVFDFGANVPWIAFPAAGIAVGVHLIVTGDYSFALW</sequence>
<feature type="transmembrane region" description="Helical" evidence="1">
    <location>
        <begin position="60"/>
        <end position="77"/>
    </location>
</feature>
<reference evidence="2" key="2">
    <citation type="submission" date="2020-09" db="EMBL/GenBank/DDBJ databases">
        <authorList>
            <person name="Sun Q."/>
            <person name="Zhou Y."/>
        </authorList>
    </citation>
    <scope>NUCLEOTIDE SEQUENCE</scope>
    <source>
        <strain evidence="2">CGMCC 4.3508</strain>
    </source>
</reference>
<reference evidence="2" key="1">
    <citation type="journal article" date="2014" name="Int. J. Syst. Evol. Microbiol.">
        <title>Complete genome sequence of Corynebacterium casei LMG S-19264T (=DSM 44701T), isolated from a smear-ripened cheese.</title>
        <authorList>
            <consortium name="US DOE Joint Genome Institute (JGI-PGF)"/>
            <person name="Walter F."/>
            <person name="Albersmeier A."/>
            <person name="Kalinowski J."/>
            <person name="Ruckert C."/>
        </authorList>
    </citation>
    <scope>NUCLEOTIDE SEQUENCE</scope>
    <source>
        <strain evidence="2">CGMCC 4.3508</strain>
    </source>
</reference>
<accession>A0A917VMB8</accession>